<dbReference type="InterPro" id="IPR021148">
    <property type="entry name" value="Polysacc_synth_dom"/>
</dbReference>
<evidence type="ECO:0000259" key="2">
    <source>
        <dbReference type="Pfam" id="PF04669"/>
    </source>
</evidence>
<dbReference type="EMBL" id="JARIHO010000060">
    <property type="protein sequence ID" value="KAJ7315762.1"/>
    <property type="molecule type" value="Genomic_DNA"/>
</dbReference>
<dbReference type="Pfam" id="PF04669">
    <property type="entry name" value="PBDC1"/>
    <property type="match status" value="1"/>
</dbReference>
<dbReference type="InterPro" id="IPR023139">
    <property type="entry name" value="PBDC1-like_dom_sf"/>
</dbReference>
<keyword evidence="4" id="KW-1185">Reference proteome</keyword>
<sequence>MWRLAVPIEDEDLGHRPTQSDGASSHTRHSNPTAPRLLPASTILWTSDDDDTRYYHALDGGFASKRYAYSRLLALYGYWDDLWSCSGSTFADTACAPGRSVHGETQREHTMVSANADLGAALWAGGNVDAELIHVCPDVPDPFRRARPRHHLVRAGENRTALCESCTEAVGGARAHFSRIAAGTGGGVAAAASVRAAAVRAPLRERDRGRDRWFDIVAYHARDCLIDDEIYEDTLKTFPELAENDHAKLVKLNEEEMKNPEGTEGWRVQEVKDYNFGSLTQTDAHQEHGENNTIFDDAYRCTRGDDVCSGSRGDHTMRAVVLAVTIRRVPSLVPTSHGLRRRGEWMAGACVVWIECSFFKHTPV</sequence>
<comment type="caution">
    <text evidence="3">The sequence shown here is derived from an EMBL/GenBank/DDBJ whole genome shotgun (WGS) entry which is preliminary data.</text>
</comment>
<gene>
    <name evidence="3" type="ORF">DFH08DRAFT_942804</name>
</gene>
<proteinExistence type="predicted"/>
<feature type="domain" description="Polysaccharide biosynthesis" evidence="2">
    <location>
        <begin position="226"/>
        <end position="295"/>
    </location>
</feature>
<feature type="compositionally biased region" description="Polar residues" evidence="1">
    <location>
        <begin position="17"/>
        <end position="33"/>
    </location>
</feature>
<protein>
    <recommendedName>
        <fullName evidence="2">Polysaccharide biosynthesis domain-containing protein</fullName>
    </recommendedName>
</protein>
<dbReference type="Proteomes" id="UP001218218">
    <property type="component" value="Unassembled WGS sequence"/>
</dbReference>
<organism evidence="3 4">
    <name type="scientific">Mycena albidolilacea</name>
    <dbReference type="NCBI Taxonomy" id="1033008"/>
    <lineage>
        <taxon>Eukaryota</taxon>
        <taxon>Fungi</taxon>
        <taxon>Dikarya</taxon>
        <taxon>Basidiomycota</taxon>
        <taxon>Agaricomycotina</taxon>
        <taxon>Agaricomycetes</taxon>
        <taxon>Agaricomycetidae</taxon>
        <taxon>Agaricales</taxon>
        <taxon>Marasmiineae</taxon>
        <taxon>Mycenaceae</taxon>
        <taxon>Mycena</taxon>
    </lineage>
</organism>
<evidence type="ECO:0000256" key="1">
    <source>
        <dbReference type="SAM" id="MobiDB-lite"/>
    </source>
</evidence>
<feature type="region of interest" description="Disordered" evidence="1">
    <location>
        <begin position="9"/>
        <end position="35"/>
    </location>
</feature>
<reference evidence="3" key="1">
    <citation type="submission" date="2023-03" db="EMBL/GenBank/DDBJ databases">
        <title>Massive genome expansion in bonnet fungi (Mycena s.s.) driven by repeated elements and novel gene families across ecological guilds.</title>
        <authorList>
            <consortium name="Lawrence Berkeley National Laboratory"/>
            <person name="Harder C.B."/>
            <person name="Miyauchi S."/>
            <person name="Viragh M."/>
            <person name="Kuo A."/>
            <person name="Thoen E."/>
            <person name="Andreopoulos B."/>
            <person name="Lu D."/>
            <person name="Skrede I."/>
            <person name="Drula E."/>
            <person name="Henrissat B."/>
            <person name="Morin E."/>
            <person name="Kohler A."/>
            <person name="Barry K."/>
            <person name="LaButti K."/>
            <person name="Morin E."/>
            <person name="Salamov A."/>
            <person name="Lipzen A."/>
            <person name="Mereny Z."/>
            <person name="Hegedus B."/>
            <person name="Baldrian P."/>
            <person name="Stursova M."/>
            <person name="Weitz H."/>
            <person name="Taylor A."/>
            <person name="Grigoriev I.V."/>
            <person name="Nagy L.G."/>
            <person name="Martin F."/>
            <person name="Kauserud H."/>
        </authorList>
    </citation>
    <scope>NUCLEOTIDE SEQUENCE</scope>
    <source>
        <strain evidence="3">CBHHK002</strain>
    </source>
</reference>
<dbReference type="AlphaFoldDB" id="A0AAD6ZCD0"/>
<name>A0AAD6ZCD0_9AGAR</name>
<evidence type="ECO:0000313" key="3">
    <source>
        <dbReference type="EMBL" id="KAJ7315762.1"/>
    </source>
</evidence>
<evidence type="ECO:0000313" key="4">
    <source>
        <dbReference type="Proteomes" id="UP001218218"/>
    </source>
</evidence>
<accession>A0AAD6ZCD0</accession>
<dbReference type="Gene3D" id="1.10.3560.10">
    <property type="entry name" value="yst0336 like domain"/>
    <property type="match status" value="1"/>
</dbReference>